<sequence length="199" mass="21823">MDSVGAHRCARDYVVTNGVVEIGYFAVLIASQGLKSTFFHHVGKGPASALVVVRLPEVDLTECRQGEEEQLEGVIGQLDGLMIWKSLDLDGPQAGRCRWQIRPSHWKTCARPQLGPAVLPLLLAAAVSWLAFGSPLLGGSRQAVCAEWHLNDRYRGDKQLVYLFRLCFYAVQGSAIAAGTLSLARVKVKDRVLAWLIIL</sequence>
<reference evidence="2 3" key="1">
    <citation type="submission" date="2018-03" db="EMBL/GenBank/DDBJ databases">
        <title>Genomes of Pezizomycetes fungi and the evolution of truffles.</title>
        <authorList>
            <person name="Murat C."/>
            <person name="Payen T."/>
            <person name="Noel B."/>
            <person name="Kuo A."/>
            <person name="Martin F.M."/>
        </authorList>
    </citation>
    <scope>NUCLEOTIDE SEQUENCE [LARGE SCALE GENOMIC DNA]</scope>
    <source>
        <strain evidence="2">091103-1</strain>
    </source>
</reference>
<evidence type="ECO:0000313" key="2">
    <source>
        <dbReference type="EMBL" id="PWW74716.1"/>
    </source>
</evidence>
<gene>
    <name evidence="2" type="ORF">C7212DRAFT_365219</name>
</gene>
<name>A0A317SMQ1_9PEZI</name>
<keyword evidence="1" id="KW-1133">Transmembrane helix</keyword>
<comment type="caution">
    <text evidence="2">The sequence shown here is derived from an EMBL/GenBank/DDBJ whole genome shotgun (WGS) entry which is preliminary data.</text>
</comment>
<evidence type="ECO:0000256" key="1">
    <source>
        <dbReference type="SAM" id="Phobius"/>
    </source>
</evidence>
<accession>A0A317SMQ1</accession>
<proteinExistence type="predicted"/>
<dbReference type="AlphaFoldDB" id="A0A317SMQ1"/>
<protein>
    <submittedName>
        <fullName evidence="2">Uncharacterized protein</fullName>
    </submittedName>
</protein>
<dbReference type="EMBL" id="PYWC01000057">
    <property type="protein sequence ID" value="PWW74716.1"/>
    <property type="molecule type" value="Genomic_DNA"/>
</dbReference>
<keyword evidence="1" id="KW-0812">Transmembrane</keyword>
<organism evidence="2 3">
    <name type="scientific">Tuber magnatum</name>
    <name type="common">white Piedmont truffle</name>
    <dbReference type="NCBI Taxonomy" id="42249"/>
    <lineage>
        <taxon>Eukaryota</taxon>
        <taxon>Fungi</taxon>
        <taxon>Dikarya</taxon>
        <taxon>Ascomycota</taxon>
        <taxon>Pezizomycotina</taxon>
        <taxon>Pezizomycetes</taxon>
        <taxon>Pezizales</taxon>
        <taxon>Tuberaceae</taxon>
        <taxon>Tuber</taxon>
    </lineage>
</organism>
<keyword evidence="3" id="KW-1185">Reference proteome</keyword>
<evidence type="ECO:0000313" key="3">
    <source>
        <dbReference type="Proteomes" id="UP000246991"/>
    </source>
</evidence>
<dbReference type="Proteomes" id="UP000246991">
    <property type="component" value="Unassembled WGS sequence"/>
</dbReference>
<feature type="transmembrane region" description="Helical" evidence="1">
    <location>
        <begin position="162"/>
        <end position="184"/>
    </location>
</feature>
<feature type="transmembrane region" description="Helical" evidence="1">
    <location>
        <begin position="114"/>
        <end position="132"/>
    </location>
</feature>
<keyword evidence="1" id="KW-0472">Membrane</keyword>